<dbReference type="CDD" id="cd06261">
    <property type="entry name" value="TM_PBP2"/>
    <property type="match status" value="1"/>
</dbReference>
<dbReference type="RefSeq" id="WP_345937453.1">
    <property type="nucleotide sequence ID" value="NZ_JBBKTW010000004.1"/>
</dbReference>
<dbReference type="Gene3D" id="1.10.3720.10">
    <property type="entry name" value="MetI-like"/>
    <property type="match status" value="1"/>
</dbReference>
<dbReference type="InterPro" id="IPR000515">
    <property type="entry name" value="MetI-like"/>
</dbReference>
<dbReference type="PROSITE" id="PS50928">
    <property type="entry name" value="ABC_TM1"/>
    <property type="match status" value="1"/>
</dbReference>
<organism evidence="10 11">
    <name type="scientific">Tistrella arctica</name>
    <dbReference type="NCBI Taxonomy" id="3133430"/>
    <lineage>
        <taxon>Bacteria</taxon>
        <taxon>Pseudomonadati</taxon>
        <taxon>Pseudomonadota</taxon>
        <taxon>Alphaproteobacteria</taxon>
        <taxon>Geminicoccales</taxon>
        <taxon>Geminicoccaceae</taxon>
        <taxon>Tistrella</taxon>
    </lineage>
</organism>
<evidence type="ECO:0000256" key="3">
    <source>
        <dbReference type="ARBA" id="ARBA00022475"/>
    </source>
</evidence>
<feature type="transmembrane region" description="Helical" evidence="7">
    <location>
        <begin position="220"/>
        <end position="246"/>
    </location>
</feature>
<feature type="region of interest" description="Disordered" evidence="8">
    <location>
        <begin position="1"/>
        <end position="24"/>
    </location>
</feature>
<evidence type="ECO:0000256" key="6">
    <source>
        <dbReference type="ARBA" id="ARBA00023136"/>
    </source>
</evidence>
<feature type="transmembrane region" description="Helical" evidence="7">
    <location>
        <begin position="107"/>
        <end position="130"/>
    </location>
</feature>
<dbReference type="SUPFAM" id="SSF161098">
    <property type="entry name" value="MetI-like"/>
    <property type="match status" value="1"/>
</dbReference>
<keyword evidence="2 7" id="KW-0813">Transport</keyword>
<evidence type="ECO:0000256" key="7">
    <source>
        <dbReference type="RuleBase" id="RU363032"/>
    </source>
</evidence>
<comment type="subcellular location">
    <subcellularLocation>
        <location evidence="1 7">Cell membrane</location>
        <topology evidence="1 7">Multi-pass membrane protein</topology>
    </subcellularLocation>
</comment>
<proteinExistence type="inferred from homology"/>
<feature type="transmembrane region" description="Helical" evidence="7">
    <location>
        <begin position="43"/>
        <end position="63"/>
    </location>
</feature>
<dbReference type="PANTHER" id="PTHR43386:SF25">
    <property type="entry name" value="PEPTIDE ABC TRANSPORTER PERMEASE PROTEIN"/>
    <property type="match status" value="1"/>
</dbReference>
<dbReference type="InterPro" id="IPR050366">
    <property type="entry name" value="BP-dependent_transpt_permease"/>
</dbReference>
<evidence type="ECO:0000259" key="9">
    <source>
        <dbReference type="PROSITE" id="PS50928"/>
    </source>
</evidence>
<reference evidence="10 11" key="1">
    <citation type="submission" date="2024-03" db="EMBL/GenBank/DDBJ databases">
        <title>High-quality draft genome sequencing of Tistrella sp. BH-R2-4.</title>
        <authorList>
            <person name="Dong C."/>
        </authorList>
    </citation>
    <scope>NUCLEOTIDE SEQUENCE [LARGE SCALE GENOMIC DNA]</scope>
    <source>
        <strain evidence="10 11">BH-R2-4</strain>
    </source>
</reference>
<gene>
    <name evidence="10" type="ORF">WG926_12550</name>
</gene>
<dbReference type="Pfam" id="PF00528">
    <property type="entry name" value="BPD_transp_1"/>
    <property type="match status" value="1"/>
</dbReference>
<evidence type="ECO:0000256" key="5">
    <source>
        <dbReference type="ARBA" id="ARBA00022989"/>
    </source>
</evidence>
<protein>
    <submittedName>
        <fullName evidence="10">ABC transporter permease</fullName>
    </submittedName>
</protein>
<keyword evidence="5 7" id="KW-1133">Transmembrane helix</keyword>
<feature type="domain" description="ABC transmembrane type-1" evidence="9">
    <location>
        <begin position="103"/>
        <end position="292"/>
    </location>
</feature>
<evidence type="ECO:0000256" key="2">
    <source>
        <dbReference type="ARBA" id="ARBA00022448"/>
    </source>
</evidence>
<dbReference type="InterPro" id="IPR035906">
    <property type="entry name" value="MetI-like_sf"/>
</dbReference>
<keyword evidence="3" id="KW-1003">Cell membrane</keyword>
<feature type="transmembrane region" description="Helical" evidence="7">
    <location>
        <begin position="142"/>
        <end position="163"/>
    </location>
</feature>
<feature type="transmembrane region" description="Helical" evidence="7">
    <location>
        <begin position="266"/>
        <end position="292"/>
    </location>
</feature>
<feature type="transmembrane region" description="Helical" evidence="7">
    <location>
        <begin position="169"/>
        <end position="193"/>
    </location>
</feature>
<keyword evidence="11" id="KW-1185">Reference proteome</keyword>
<sequence length="307" mass="32497">MSQTAPVTPGPTTPGPVTPGPVTIRRPSPLVEIARRAAASRNFVIGGVLTLLFLGIAATSLFWTPLDPTRMSIRTRLQGPSDLNLLGTDQFGRDILSMIMTGAQNSILVGVVAVGIGLSLGTALGCLAAARRGWIEELVMRFSDFAFAFPALLSAVMITALLGPGAVNSILAIGIFNVPVFARVTRGAALAIWSREYVMAARLSGKGTVRITLHHVLPNIMSIIIVQATIQFALAILAEAGLSYLGLGTQPPTPSWGRMLNEAQTFIYMAPQLAIIPGLAIVFTVLGLNLLGDGLRDVLDPKLRRAR</sequence>
<dbReference type="EMBL" id="JBBKTW010000004">
    <property type="protein sequence ID" value="MEN2989137.1"/>
    <property type="molecule type" value="Genomic_DNA"/>
</dbReference>
<evidence type="ECO:0000256" key="8">
    <source>
        <dbReference type="SAM" id="MobiDB-lite"/>
    </source>
</evidence>
<evidence type="ECO:0000313" key="10">
    <source>
        <dbReference type="EMBL" id="MEN2989137.1"/>
    </source>
</evidence>
<keyword evidence="4 7" id="KW-0812">Transmembrane</keyword>
<dbReference type="PANTHER" id="PTHR43386">
    <property type="entry name" value="OLIGOPEPTIDE TRANSPORT SYSTEM PERMEASE PROTEIN APPC"/>
    <property type="match status" value="1"/>
</dbReference>
<evidence type="ECO:0000256" key="1">
    <source>
        <dbReference type="ARBA" id="ARBA00004651"/>
    </source>
</evidence>
<name>A0ABU9YK18_9PROT</name>
<dbReference type="Proteomes" id="UP001413721">
    <property type="component" value="Unassembled WGS sequence"/>
</dbReference>
<evidence type="ECO:0000313" key="11">
    <source>
        <dbReference type="Proteomes" id="UP001413721"/>
    </source>
</evidence>
<keyword evidence="6 7" id="KW-0472">Membrane</keyword>
<comment type="caution">
    <text evidence="10">The sequence shown here is derived from an EMBL/GenBank/DDBJ whole genome shotgun (WGS) entry which is preliminary data.</text>
</comment>
<evidence type="ECO:0000256" key="4">
    <source>
        <dbReference type="ARBA" id="ARBA00022692"/>
    </source>
</evidence>
<feature type="compositionally biased region" description="Pro residues" evidence="8">
    <location>
        <begin position="8"/>
        <end position="19"/>
    </location>
</feature>
<comment type="similarity">
    <text evidence="7">Belongs to the binding-protein-dependent transport system permease family.</text>
</comment>
<accession>A0ABU9YK18</accession>